<evidence type="ECO:0000313" key="5">
    <source>
        <dbReference type="EMBL" id="HIU13617.1"/>
    </source>
</evidence>
<evidence type="ECO:0000256" key="2">
    <source>
        <dbReference type="ARBA" id="ARBA00023125"/>
    </source>
</evidence>
<proteinExistence type="predicted"/>
<dbReference type="PANTHER" id="PTHR43280">
    <property type="entry name" value="ARAC-FAMILY TRANSCRIPTIONAL REGULATOR"/>
    <property type="match status" value="1"/>
</dbReference>
<keyword evidence="1" id="KW-0805">Transcription regulation</keyword>
<dbReference type="EMBL" id="DVMJ01000052">
    <property type="protein sequence ID" value="HIU13617.1"/>
    <property type="molecule type" value="Genomic_DNA"/>
</dbReference>
<dbReference type="Proteomes" id="UP000824175">
    <property type="component" value="Unassembled WGS sequence"/>
</dbReference>
<feature type="domain" description="HTH araC/xylS-type" evidence="4">
    <location>
        <begin position="181"/>
        <end position="279"/>
    </location>
</feature>
<dbReference type="Gene3D" id="1.10.10.60">
    <property type="entry name" value="Homeodomain-like"/>
    <property type="match status" value="2"/>
</dbReference>
<organism evidence="5 6">
    <name type="scientific">Candidatus Fimiplasma intestinipullorum</name>
    <dbReference type="NCBI Taxonomy" id="2840825"/>
    <lineage>
        <taxon>Bacteria</taxon>
        <taxon>Bacillati</taxon>
        <taxon>Bacillota</taxon>
        <taxon>Clostridia</taxon>
        <taxon>Eubacteriales</taxon>
        <taxon>Candidatus Fimiplasma</taxon>
    </lineage>
</organism>
<dbReference type="SUPFAM" id="SSF51182">
    <property type="entry name" value="RmlC-like cupins"/>
    <property type="match status" value="1"/>
</dbReference>
<dbReference type="Gene3D" id="2.60.120.10">
    <property type="entry name" value="Jelly Rolls"/>
    <property type="match status" value="1"/>
</dbReference>
<keyword evidence="3" id="KW-0804">Transcription</keyword>
<keyword evidence="2" id="KW-0238">DNA-binding</keyword>
<dbReference type="AlphaFoldDB" id="A0A9D1L159"/>
<reference evidence="5" key="1">
    <citation type="submission" date="2020-10" db="EMBL/GenBank/DDBJ databases">
        <authorList>
            <person name="Gilroy R."/>
        </authorList>
    </citation>
    <scope>NUCLEOTIDE SEQUENCE</scope>
    <source>
        <strain evidence="5">CHK195-11698</strain>
    </source>
</reference>
<dbReference type="InterPro" id="IPR018060">
    <property type="entry name" value="HTH_AraC"/>
</dbReference>
<comment type="caution">
    <text evidence="5">The sequence shown here is derived from an EMBL/GenBank/DDBJ whole genome shotgun (WGS) entry which is preliminary data.</text>
</comment>
<dbReference type="GO" id="GO:0003700">
    <property type="term" value="F:DNA-binding transcription factor activity"/>
    <property type="evidence" value="ECO:0007669"/>
    <property type="project" value="InterPro"/>
</dbReference>
<dbReference type="InterPro" id="IPR009057">
    <property type="entry name" value="Homeodomain-like_sf"/>
</dbReference>
<evidence type="ECO:0000256" key="1">
    <source>
        <dbReference type="ARBA" id="ARBA00023015"/>
    </source>
</evidence>
<dbReference type="Pfam" id="PF12833">
    <property type="entry name" value="HTH_18"/>
    <property type="match status" value="1"/>
</dbReference>
<accession>A0A9D1L159</accession>
<dbReference type="PROSITE" id="PS01124">
    <property type="entry name" value="HTH_ARAC_FAMILY_2"/>
    <property type="match status" value="1"/>
</dbReference>
<dbReference type="SMART" id="SM00342">
    <property type="entry name" value="HTH_ARAC"/>
    <property type="match status" value="1"/>
</dbReference>
<sequence length="285" mass="33011">MEMRFEQEYENLKEVDDRVLDIHRICMYQDEKIDAAEPLHVGCHWHEWVEILNVCEGEITVHANESTFHVGKGQCIVIGSSSLHAIDCPTGYRHVQCLHIPAGYLLEHHCLDYLEKQTFMIKNMPAFLENLTIIAASMYQTEVTASLDYEIHLLKLVALLVEENKKGRIIESKIAYGSTFQQILSYIHVNYHEDLTLNGISKHFGYSPQHVALLFRTYLKQTFLGYLNELRVNKAKYMLSRTDERIIDIAFGCGYPNEHALIRNFKKITGYTPLAYRKEAKKIKS</sequence>
<protein>
    <submittedName>
        <fullName evidence="5">Helix-turn-helix transcriptional regulator</fullName>
    </submittedName>
</protein>
<dbReference type="GO" id="GO:0043565">
    <property type="term" value="F:sequence-specific DNA binding"/>
    <property type="evidence" value="ECO:0007669"/>
    <property type="project" value="InterPro"/>
</dbReference>
<evidence type="ECO:0000256" key="3">
    <source>
        <dbReference type="ARBA" id="ARBA00023163"/>
    </source>
</evidence>
<dbReference type="PANTHER" id="PTHR43280:SF2">
    <property type="entry name" value="HTH-TYPE TRANSCRIPTIONAL REGULATOR EXSA"/>
    <property type="match status" value="1"/>
</dbReference>
<reference evidence="5" key="2">
    <citation type="journal article" date="2021" name="PeerJ">
        <title>Extensive microbial diversity within the chicken gut microbiome revealed by metagenomics and culture.</title>
        <authorList>
            <person name="Gilroy R."/>
            <person name="Ravi A."/>
            <person name="Getino M."/>
            <person name="Pursley I."/>
            <person name="Horton D.L."/>
            <person name="Alikhan N.F."/>
            <person name="Baker D."/>
            <person name="Gharbi K."/>
            <person name="Hall N."/>
            <person name="Watson M."/>
            <person name="Adriaenssens E.M."/>
            <person name="Foster-Nyarko E."/>
            <person name="Jarju S."/>
            <person name="Secka A."/>
            <person name="Antonio M."/>
            <person name="Oren A."/>
            <person name="Chaudhuri R.R."/>
            <person name="La Ragione R."/>
            <person name="Hildebrand F."/>
            <person name="Pallen M.J."/>
        </authorList>
    </citation>
    <scope>NUCLEOTIDE SEQUENCE</scope>
    <source>
        <strain evidence="5">CHK195-11698</strain>
    </source>
</reference>
<evidence type="ECO:0000259" key="4">
    <source>
        <dbReference type="PROSITE" id="PS01124"/>
    </source>
</evidence>
<dbReference type="InterPro" id="IPR014710">
    <property type="entry name" value="RmlC-like_jellyroll"/>
</dbReference>
<name>A0A9D1L159_9FIRM</name>
<gene>
    <name evidence="5" type="ORF">IAD15_06055</name>
</gene>
<dbReference type="SUPFAM" id="SSF46689">
    <property type="entry name" value="Homeodomain-like"/>
    <property type="match status" value="2"/>
</dbReference>
<dbReference type="InterPro" id="IPR018062">
    <property type="entry name" value="HTH_AraC-typ_CS"/>
</dbReference>
<dbReference type="PROSITE" id="PS00041">
    <property type="entry name" value="HTH_ARAC_FAMILY_1"/>
    <property type="match status" value="1"/>
</dbReference>
<evidence type="ECO:0000313" key="6">
    <source>
        <dbReference type="Proteomes" id="UP000824175"/>
    </source>
</evidence>
<dbReference type="InterPro" id="IPR011051">
    <property type="entry name" value="RmlC_Cupin_sf"/>
</dbReference>